<dbReference type="RefSeq" id="WP_081901129.1">
    <property type="nucleotide sequence ID" value="NZ_JXUW01000009.1"/>
</dbReference>
<comment type="similarity">
    <text evidence="2">Belongs to the VKOR family.</text>
</comment>
<keyword evidence="3 10" id="KW-0812">Transmembrane</keyword>
<dbReference type="GO" id="GO:0048038">
    <property type="term" value="F:quinone binding"/>
    <property type="evidence" value="ECO:0007669"/>
    <property type="project" value="UniProtKB-KW"/>
</dbReference>
<gene>
    <name evidence="12" type="ORF">FEAC_12660</name>
</gene>
<dbReference type="CDD" id="cd12918">
    <property type="entry name" value="VKOR_arc"/>
    <property type="match status" value="1"/>
</dbReference>
<dbReference type="GeneID" id="78372491"/>
<keyword evidence="9" id="KW-0676">Redox-active center</keyword>
<dbReference type="Proteomes" id="UP000032336">
    <property type="component" value="Unassembled WGS sequence"/>
</dbReference>
<dbReference type="Pfam" id="PF07884">
    <property type="entry name" value="VKOR"/>
    <property type="match status" value="1"/>
</dbReference>
<keyword evidence="7 10" id="KW-0472">Membrane</keyword>
<dbReference type="PANTHER" id="PTHR34573:SF1">
    <property type="entry name" value="VITAMIN K EPOXIDE REDUCTASE DOMAIN-CONTAINING PROTEIN"/>
    <property type="match status" value="1"/>
</dbReference>
<dbReference type="Gene3D" id="1.20.1440.130">
    <property type="entry name" value="VKOR domain"/>
    <property type="match status" value="1"/>
</dbReference>
<sequence length="166" mass="18280">MQDVTHSGTPEEVVAGYPAWVIWLVRLLALGALGVAIYLTIAHYDTKVALLCPNNSTINCQEVTTSPQSVIFGIPVAVLGLAYYVVVSILAWWPRAKTSAGFEMLRLLVALGGVGFILYLVYAEIVEIGAICLWCTSVHVLTVLIFLVLLYAWMTYRDRLDTTTRS</sequence>
<comment type="subcellular location">
    <subcellularLocation>
        <location evidence="1">Membrane</location>
        <topology evidence="1">Multi-pass membrane protein</topology>
    </subcellularLocation>
</comment>
<keyword evidence="5 10" id="KW-1133">Transmembrane helix</keyword>
<dbReference type="STRING" id="1121877.FEAC_12660"/>
<comment type="caution">
    <text evidence="12">The sequence shown here is derived from an EMBL/GenBank/DDBJ whole genome shotgun (WGS) entry which is preliminary data.</text>
</comment>
<evidence type="ECO:0000256" key="4">
    <source>
        <dbReference type="ARBA" id="ARBA00022719"/>
    </source>
</evidence>
<evidence type="ECO:0000313" key="12">
    <source>
        <dbReference type="EMBL" id="KJE76942.1"/>
    </source>
</evidence>
<dbReference type="GO" id="GO:0016020">
    <property type="term" value="C:membrane"/>
    <property type="evidence" value="ECO:0007669"/>
    <property type="project" value="UniProtKB-SubCell"/>
</dbReference>
<dbReference type="EMBL" id="JXUW01000009">
    <property type="protein sequence ID" value="KJE76942.1"/>
    <property type="molecule type" value="Genomic_DNA"/>
</dbReference>
<reference evidence="12 13" key="1">
    <citation type="submission" date="2015-01" db="EMBL/GenBank/DDBJ databases">
        <title>Draft genome of the acidophilic iron oxidizer Ferrimicrobium acidiphilum strain T23.</title>
        <authorList>
            <person name="Poehlein A."/>
            <person name="Eisen S."/>
            <person name="Schloemann M."/>
            <person name="Johnson B.D."/>
            <person name="Daniel R."/>
            <person name="Muehling M."/>
        </authorList>
    </citation>
    <scope>NUCLEOTIDE SEQUENCE [LARGE SCALE GENOMIC DNA]</scope>
    <source>
        <strain evidence="12 13">T23</strain>
    </source>
</reference>
<keyword evidence="13" id="KW-1185">Reference proteome</keyword>
<name>A0A0D8FXE3_9ACTN</name>
<feature type="domain" description="Vitamin K epoxide reductase" evidence="11">
    <location>
        <begin position="18"/>
        <end position="153"/>
    </location>
</feature>
<evidence type="ECO:0000313" key="13">
    <source>
        <dbReference type="Proteomes" id="UP000032336"/>
    </source>
</evidence>
<dbReference type="InterPro" id="IPR038354">
    <property type="entry name" value="VKOR_sf"/>
</dbReference>
<evidence type="ECO:0000256" key="3">
    <source>
        <dbReference type="ARBA" id="ARBA00022692"/>
    </source>
</evidence>
<evidence type="ECO:0000256" key="7">
    <source>
        <dbReference type="ARBA" id="ARBA00023136"/>
    </source>
</evidence>
<keyword evidence="6" id="KW-0560">Oxidoreductase</keyword>
<evidence type="ECO:0000256" key="2">
    <source>
        <dbReference type="ARBA" id="ARBA00006214"/>
    </source>
</evidence>
<feature type="transmembrane region" description="Helical" evidence="10">
    <location>
        <begin position="71"/>
        <end position="93"/>
    </location>
</feature>
<dbReference type="eggNOG" id="COG4243">
    <property type="taxonomic scope" value="Bacteria"/>
</dbReference>
<keyword evidence="4" id="KW-0874">Quinone</keyword>
<evidence type="ECO:0000256" key="8">
    <source>
        <dbReference type="ARBA" id="ARBA00023157"/>
    </source>
</evidence>
<protein>
    <submittedName>
        <fullName evidence="12">Vitamin K epoxide reductase family protein</fullName>
    </submittedName>
</protein>
<organism evidence="12 13">
    <name type="scientific">Ferrimicrobium acidiphilum DSM 19497</name>
    <dbReference type="NCBI Taxonomy" id="1121877"/>
    <lineage>
        <taxon>Bacteria</taxon>
        <taxon>Bacillati</taxon>
        <taxon>Actinomycetota</taxon>
        <taxon>Acidimicrobiia</taxon>
        <taxon>Acidimicrobiales</taxon>
        <taxon>Acidimicrobiaceae</taxon>
        <taxon>Ferrimicrobium</taxon>
    </lineage>
</organism>
<evidence type="ECO:0000259" key="11">
    <source>
        <dbReference type="SMART" id="SM00756"/>
    </source>
</evidence>
<dbReference type="SMART" id="SM00756">
    <property type="entry name" value="VKc"/>
    <property type="match status" value="1"/>
</dbReference>
<proteinExistence type="inferred from homology"/>
<evidence type="ECO:0000256" key="6">
    <source>
        <dbReference type="ARBA" id="ARBA00023002"/>
    </source>
</evidence>
<evidence type="ECO:0000256" key="1">
    <source>
        <dbReference type="ARBA" id="ARBA00004141"/>
    </source>
</evidence>
<evidence type="ECO:0000256" key="10">
    <source>
        <dbReference type="SAM" id="Phobius"/>
    </source>
</evidence>
<feature type="transmembrane region" description="Helical" evidence="10">
    <location>
        <begin position="20"/>
        <end position="41"/>
    </location>
</feature>
<dbReference type="GO" id="GO:0016491">
    <property type="term" value="F:oxidoreductase activity"/>
    <property type="evidence" value="ECO:0007669"/>
    <property type="project" value="UniProtKB-KW"/>
</dbReference>
<evidence type="ECO:0000256" key="5">
    <source>
        <dbReference type="ARBA" id="ARBA00022989"/>
    </source>
</evidence>
<accession>A0A0D8FXE3</accession>
<dbReference type="InterPro" id="IPR012932">
    <property type="entry name" value="VKOR"/>
</dbReference>
<keyword evidence="8" id="KW-1015">Disulfide bond</keyword>
<dbReference type="AlphaFoldDB" id="A0A0D8FXE3"/>
<evidence type="ECO:0000256" key="9">
    <source>
        <dbReference type="ARBA" id="ARBA00023284"/>
    </source>
</evidence>
<feature type="transmembrane region" description="Helical" evidence="10">
    <location>
        <begin position="105"/>
        <end position="122"/>
    </location>
</feature>
<dbReference type="PANTHER" id="PTHR34573">
    <property type="entry name" value="VKC DOMAIN-CONTAINING PROTEIN"/>
    <property type="match status" value="1"/>
</dbReference>
<feature type="transmembrane region" description="Helical" evidence="10">
    <location>
        <begin position="128"/>
        <end position="153"/>
    </location>
</feature>